<keyword evidence="4 7" id="KW-0812">Transmembrane</keyword>
<dbReference type="InterPro" id="IPR011701">
    <property type="entry name" value="MFS"/>
</dbReference>
<feature type="transmembrane region" description="Helical" evidence="7">
    <location>
        <begin position="87"/>
        <end position="109"/>
    </location>
</feature>
<feature type="domain" description="Major facilitator superfamily (MFS) profile" evidence="8">
    <location>
        <begin position="1"/>
        <end position="403"/>
    </location>
</feature>
<feature type="transmembrane region" description="Helical" evidence="7">
    <location>
        <begin position="115"/>
        <end position="132"/>
    </location>
</feature>
<keyword evidence="3" id="KW-1003">Cell membrane</keyword>
<evidence type="ECO:0000256" key="5">
    <source>
        <dbReference type="ARBA" id="ARBA00022989"/>
    </source>
</evidence>
<feature type="transmembrane region" description="Helical" evidence="7">
    <location>
        <begin position="12"/>
        <end position="34"/>
    </location>
</feature>
<evidence type="ECO:0000256" key="1">
    <source>
        <dbReference type="ARBA" id="ARBA00004651"/>
    </source>
</evidence>
<protein>
    <submittedName>
        <fullName evidence="9">Sugar phosphate permease</fullName>
    </submittedName>
</protein>
<name>A0A4R6TQI9_9BACI</name>
<dbReference type="InterPro" id="IPR036259">
    <property type="entry name" value="MFS_trans_sf"/>
</dbReference>
<evidence type="ECO:0000256" key="6">
    <source>
        <dbReference type="ARBA" id="ARBA00023136"/>
    </source>
</evidence>
<dbReference type="InterPro" id="IPR022324">
    <property type="entry name" value="Bacilysin_exporter_BacE_put"/>
</dbReference>
<comment type="subcellular location">
    <subcellularLocation>
        <location evidence="1">Cell membrane</location>
        <topology evidence="1">Multi-pass membrane protein</topology>
    </subcellularLocation>
</comment>
<feature type="transmembrane region" description="Helical" evidence="7">
    <location>
        <begin position="348"/>
        <end position="370"/>
    </location>
</feature>
<feature type="transmembrane region" description="Helical" evidence="7">
    <location>
        <begin position="167"/>
        <end position="185"/>
    </location>
</feature>
<dbReference type="Pfam" id="PF07690">
    <property type="entry name" value="MFS_1"/>
    <property type="match status" value="1"/>
</dbReference>
<dbReference type="PANTHER" id="PTHR43266:SF2">
    <property type="entry name" value="MAJOR FACILITATOR SUPERFAMILY (MFS) PROFILE DOMAIN-CONTAINING PROTEIN"/>
    <property type="match status" value="1"/>
</dbReference>
<dbReference type="PRINTS" id="PR01988">
    <property type="entry name" value="EXPORTERBACE"/>
</dbReference>
<dbReference type="GO" id="GO:0022857">
    <property type="term" value="F:transmembrane transporter activity"/>
    <property type="evidence" value="ECO:0007669"/>
    <property type="project" value="InterPro"/>
</dbReference>
<feature type="transmembrane region" description="Helical" evidence="7">
    <location>
        <begin position="376"/>
        <end position="399"/>
    </location>
</feature>
<organism evidence="9 10">
    <name type="scientific">Aureibacillus halotolerans</name>
    <dbReference type="NCBI Taxonomy" id="1508390"/>
    <lineage>
        <taxon>Bacteria</taxon>
        <taxon>Bacillati</taxon>
        <taxon>Bacillota</taxon>
        <taxon>Bacilli</taxon>
        <taxon>Bacillales</taxon>
        <taxon>Bacillaceae</taxon>
        <taxon>Aureibacillus</taxon>
    </lineage>
</organism>
<dbReference type="AlphaFoldDB" id="A0A4R6TQI9"/>
<accession>A0A4R6TQI9</accession>
<dbReference type="SUPFAM" id="SSF103473">
    <property type="entry name" value="MFS general substrate transporter"/>
    <property type="match status" value="1"/>
</dbReference>
<keyword evidence="6 7" id="KW-0472">Membrane</keyword>
<feature type="transmembrane region" description="Helical" evidence="7">
    <location>
        <begin position="46"/>
        <end position="66"/>
    </location>
</feature>
<sequence>MSNSALLKKWKHPSILLCSIGISNVGEWIYFIALNLMVLSITESPLAVGALYMIRPLATLFTNLWAGSLIDRLQKRNLMVFLDVFRGGLLVLLPLSSSIWYIFAVVFVFSMASSIFRPTAMVFITKLVPVALRPRFNSLHSLISSGAFLIGPATAGILFLIASPEVAIYINAIALIFSGIITLLIPSMEDERDPLSVNHRMSMEELNKDWHVVIKFYRENFYVMLICLLFGIVIIVFASAVDSLEASFATLVLHLSEGEYGVLVSIAGAGIIVGAIINTLVVTKVKVSVMIGFGAVGTCLGYMIYAFSHSFLQAAVGFFVLAFFLAFANTGFSTFYQNNISSGVMGRVGSFNDFIQAVLVIVMTAIVAVAAEYTSIQVVVIVSVLFMAALSLMLCLCIFKPTKSKYYDIGAGNTL</sequence>
<dbReference type="Proteomes" id="UP000295632">
    <property type="component" value="Unassembled WGS sequence"/>
</dbReference>
<dbReference type="CDD" id="cd06173">
    <property type="entry name" value="MFS_MefA_like"/>
    <property type="match status" value="1"/>
</dbReference>
<feature type="transmembrane region" description="Helical" evidence="7">
    <location>
        <begin position="260"/>
        <end position="282"/>
    </location>
</feature>
<evidence type="ECO:0000259" key="8">
    <source>
        <dbReference type="PROSITE" id="PS50850"/>
    </source>
</evidence>
<dbReference type="PANTHER" id="PTHR43266">
    <property type="entry name" value="MACROLIDE-EFFLUX PROTEIN"/>
    <property type="match status" value="1"/>
</dbReference>
<dbReference type="GO" id="GO:0005886">
    <property type="term" value="C:plasma membrane"/>
    <property type="evidence" value="ECO:0007669"/>
    <property type="project" value="UniProtKB-SubCell"/>
</dbReference>
<dbReference type="RefSeq" id="WP_133582333.1">
    <property type="nucleotide sequence ID" value="NZ_SNYJ01000030.1"/>
</dbReference>
<keyword evidence="5 7" id="KW-1133">Transmembrane helix</keyword>
<evidence type="ECO:0000256" key="2">
    <source>
        <dbReference type="ARBA" id="ARBA00022448"/>
    </source>
</evidence>
<reference evidence="9 10" key="1">
    <citation type="submission" date="2019-03" db="EMBL/GenBank/DDBJ databases">
        <title>Genomic Encyclopedia of Type Strains, Phase IV (KMG-IV): sequencing the most valuable type-strain genomes for metagenomic binning, comparative biology and taxonomic classification.</title>
        <authorList>
            <person name="Goeker M."/>
        </authorList>
    </citation>
    <scope>NUCLEOTIDE SEQUENCE [LARGE SCALE GENOMIC DNA]</scope>
    <source>
        <strain evidence="9 10">DSM 28697</strain>
    </source>
</reference>
<proteinExistence type="predicted"/>
<dbReference type="OrthoDB" id="2156306at2"/>
<evidence type="ECO:0000256" key="7">
    <source>
        <dbReference type="SAM" id="Phobius"/>
    </source>
</evidence>
<dbReference type="PROSITE" id="PS50850">
    <property type="entry name" value="MFS"/>
    <property type="match status" value="1"/>
</dbReference>
<evidence type="ECO:0000313" key="10">
    <source>
        <dbReference type="Proteomes" id="UP000295632"/>
    </source>
</evidence>
<dbReference type="EMBL" id="SNYJ01000030">
    <property type="protein sequence ID" value="TDQ33714.1"/>
    <property type="molecule type" value="Genomic_DNA"/>
</dbReference>
<feature type="transmembrane region" description="Helical" evidence="7">
    <location>
        <begin position="289"/>
        <end position="308"/>
    </location>
</feature>
<comment type="caution">
    <text evidence="9">The sequence shown here is derived from an EMBL/GenBank/DDBJ whole genome shotgun (WGS) entry which is preliminary data.</text>
</comment>
<feature type="transmembrane region" description="Helical" evidence="7">
    <location>
        <begin position="314"/>
        <end position="336"/>
    </location>
</feature>
<dbReference type="InterPro" id="IPR020846">
    <property type="entry name" value="MFS_dom"/>
</dbReference>
<dbReference type="Gene3D" id="1.20.1250.20">
    <property type="entry name" value="MFS general substrate transporter like domains"/>
    <property type="match status" value="1"/>
</dbReference>
<gene>
    <name evidence="9" type="ORF">EV213_13024</name>
</gene>
<evidence type="ECO:0000256" key="3">
    <source>
        <dbReference type="ARBA" id="ARBA00022475"/>
    </source>
</evidence>
<keyword evidence="10" id="KW-1185">Reference proteome</keyword>
<keyword evidence="2" id="KW-0813">Transport</keyword>
<feature type="transmembrane region" description="Helical" evidence="7">
    <location>
        <begin position="139"/>
        <end position="161"/>
    </location>
</feature>
<feature type="transmembrane region" description="Helical" evidence="7">
    <location>
        <begin position="221"/>
        <end position="240"/>
    </location>
</feature>
<evidence type="ECO:0000313" key="9">
    <source>
        <dbReference type="EMBL" id="TDQ33714.1"/>
    </source>
</evidence>
<evidence type="ECO:0000256" key="4">
    <source>
        <dbReference type="ARBA" id="ARBA00022692"/>
    </source>
</evidence>